<sequence length="84" mass="9168">MDWVILVAVGGHVVGAAVFFAREVRYLRLPPPHPMLGTGRPGGLLRMSLLFFTAAEAAVWELAVIVRGARRGIDAVSQRISRDE</sequence>
<organism evidence="2 3">
    <name type="scientific">Nocardia transvalensis</name>
    <dbReference type="NCBI Taxonomy" id="37333"/>
    <lineage>
        <taxon>Bacteria</taxon>
        <taxon>Bacillati</taxon>
        <taxon>Actinomycetota</taxon>
        <taxon>Actinomycetes</taxon>
        <taxon>Mycobacteriales</taxon>
        <taxon>Nocardiaceae</taxon>
        <taxon>Nocardia</taxon>
    </lineage>
</organism>
<evidence type="ECO:0000313" key="3">
    <source>
        <dbReference type="Proteomes" id="UP000540412"/>
    </source>
</evidence>
<reference evidence="2 3" key="1">
    <citation type="submission" date="2020-08" db="EMBL/GenBank/DDBJ databases">
        <title>Sequencing the genomes of 1000 actinobacteria strains.</title>
        <authorList>
            <person name="Klenk H.-P."/>
        </authorList>
    </citation>
    <scope>NUCLEOTIDE SEQUENCE [LARGE SCALE GENOMIC DNA]</scope>
    <source>
        <strain evidence="2 3">DSM 43582</strain>
    </source>
</reference>
<accession>A0A7W9UK18</accession>
<keyword evidence="1" id="KW-1133">Transmembrane helix</keyword>
<dbReference type="Proteomes" id="UP000540412">
    <property type="component" value="Unassembled WGS sequence"/>
</dbReference>
<evidence type="ECO:0000256" key="1">
    <source>
        <dbReference type="SAM" id="Phobius"/>
    </source>
</evidence>
<evidence type="ECO:0000313" key="2">
    <source>
        <dbReference type="EMBL" id="MBB5915255.1"/>
    </source>
</evidence>
<dbReference type="AlphaFoldDB" id="A0A7W9UK18"/>
<keyword evidence="1" id="KW-0472">Membrane</keyword>
<name>A0A7W9UK18_9NOCA</name>
<dbReference type="RefSeq" id="WP_040746974.1">
    <property type="nucleotide sequence ID" value="NZ_JACHIT010000001.1"/>
</dbReference>
<keyword evidence="1" id="KW-0812">Transmembrane</keyword>
<keyword evidence="3" id="KW-1185">Reference proteome</keyword>
<gene>
    <name evidence="2" type="ORF">BJY24_004122</name>
</gene>
<comment type="caution">
    <text evidence="2">The sequence shown here is derived from an EMBL/GenBank/DDBJ whole genome shotgun (WGS) entry which is preliminary data.</text>
</comment>
<dbReference type="EMBL" id="JACHIT010000001">
    <property type="protein sequence ID" value="MBB5915255.1"/>
    <property type="molecule type" value="Genomic_DNA"/>
</dbReference>
<protein>
    <submittedName>
        <fullName evidence="2">Uncharacterized protein</fullName>
    </submittedName>
</protein>
<proteinExistence type="predicted"/>
<feature type="transmembrane region" description="Helical" evidence="1">
    <location>
        <begin position="45"/>
        <end position="66"/>
    </location>
</feature>